<comment type="cofactor">
    <cofactor evidence="1">
        <name>Mn(2+)</name>
        <dbReference type="ChEBI" id="CHEBI:29035"/>
    </cofactor>
</comment>
<proteinExistence type="inferred from homology"/>
<comment type="cofactor">
    <cofactor evidence="2">
        <name>Mg(2+)</name>
        <dbReference type="ChEBI" id="CHEBI:18420"/>
    </cofactor>
</comment>
<dbReference type="PANTHER" id="PTHR43472:SF1">
    <property type="entry name" value="PHOSPHORIBOSYLAMINE--GLYCINE LIGASE, CHLOROPLASTIC"/>
    <property type="match status" value="1"/>
</dbReference>
<dbReference type="Gene3D" id="3.40.50.20">
    <property type="match status" value="1"/>
</dbReference>
<dbReference type="InterPro" id="IPR016185">
    <property type="entry name" value="PreATP-grasp_dom_sf"/>
</dbReference>
<dbReference type="FunFam" id="3.30.470.20:FF:000018">
    <property type="entry name" value="Trifunctional purine biosynthetic protein adenosine-3"/>
    <property type="match status" value="1"/>
</dbReference>
<accession>A0A5C6MDY7</accession>
<keyword evidence="6" id="KW-0479">Metal-binding</keyword>
<dbReference type="AlphaFoldDB" id="A0A5C6MDY7"/>
<keyword evidence="9 15" id="KW-0067">ATP-binding</keyword>
<dbReference type="FunFam" id="3.90.600.10:FF:000001">
    <property type="entry name" value="Trifunctional purine biosynthetic protein adenosine-3"/>
    <property type="match status" value="1"/>
</dbReference>
<keyword evidence="8 14" id="KW-0658">Purine biosynthesis</keyword>
<dbReference type="SUPFAM" id="SSF52440">
    <property type="entry name" value="PreATP-grasp domain"/>
    <property type="match status" value="1"/>
</dbReference>
<evidence type="ECO:0000256" key="1">
    <source>
        <dbReference type="ARBA" id="ARBA00001936"/>
    </source>
</evidence>
<dbReference type="FunFam" id="3.40.50.20:FF:000006">
    <property type="entry name" value="Phosphoribosylamine--glycine ligase, chloroplastic"/>
    <property type="match status" value="1"/>
</dbReference>
<keyword evidence="5 14" id="KW-0436">Ligase</keyword>
<gene>
    <name evidence="14 17" type="primary">purD</name>
    <name evidence="17" type="ORF">E3A20_01450</name>
</gene>
<dbReference type="SUPFAM" id="SSF51246">
    <property type="entry name" value="Rudiment single hybrid motif"/>
    <property type="match status" value="1"/>
</dbReference>
<dbReference type="InterPro" id="IPR011761">
    <property type="entry name" value="ATP-grasp"/>
</dbReference>
<evidence type="ECO:0000256" key="8">
    <source>
        <dbReference type="ARBA" id="ARBA00022755"/>
    </source>
</evidence>
<dbReference type="HAMAP" id="MF_00138">
    <property type="entry name" value="GARS"/>
    <property type="match status" value="1"/>
</dbReference>
<sequence length="432" mass="45542">MKILVVGSGGREHALVWKLRQSSQVTHIWCAPGNAGTAIDAENVAIAADDVSRLARFARENSVDLTVVGPEAPLVAGIVDEFRRQGLAIFGPTAAAARLEGSKVFTKKLLRRASIPTADFAVFSRADEALQYIDGGDEQPLVVKADGLASGKGVFVCANRAEARAAVRSVLQERAFGEAGSQIVIEECLVGEEASVLAIVDGDTIVPLDVAQDHKRAHDGDRGPNTGGMGAYCPAPVVTSAIMDDIVRRILIPTVHTLKVDGTPFSGVLYAGLMLTSSGPKVLEYNVRFGDPEAQPVLMRLQTDLAQLLLLAATGRLSELEGLDWDPRPAVCVVMASEGYPGDYAKGHVISGLESAAQLVDVKVFHAGTALKGSDVVNSGGRVLGVTAIGSDIADAKRRAYEAADRISWQGGWCRRDISDKAAGINVSGRGR</sequence>
<evidence type="ECO:0000256" key="3">
    <source>
        <dbReference type="ARBA" id="ARBA00005174"/>
    </source>
</evidence>
<evidence type="ECO:0000256" key="10">
    <source>
        <dbReference type="ARBA" id="ARBA00023211"/>
    </source>
</evidence>
<evidence type="ECO:0000256" key="14">
    <source>
        <dbReference type="HAMAP-Rule" id="MF_00138"/>
    </source>
</evidence>
<dbReference type="NCBIfam" id="TIGR00877">
    <property type="entry name" value="purD"/>
    <property type="match status" value="1"/>
</dbReference>
<evidence type="ECO:0000313" key="17">
    <source>
        <dbReference type="EMBL" id="TWW12449.1"/>
    </source>
</evidence>
<dbReference type="SMART" id="SM01209">
    <property type="entry name" value="GARS_A"/>
    <property type="match status" value="1"/>
</dbReference>
<dbReference type="InterPro" id="IPR000115">
    <property type="entry name" value="PRibGlycinamide_synth"/>
</dbReference>
<keyword evidence="7 15" id="KW-0547">Nucleotide-binding</keyword>
<dbReference type="InterPro" id="IPR020560">
    <property type="entry name" value="PRibGlycinamide_synth_C-dom"/>
</dbReference>
<dbReference type="SMART" id="SM01210">
    <property type="entry name" value="GARS_C"/>
    <property type="match status" value="1"/>
</dbReference>
<evidence type="ECO:0000313" key="18">
    <source>
        <dbReference type="Proteomes" id="UP000321083"/>
    </source>
</evidence>
<feature type="domain" description="ATP-grasp" evidence="16">
    <location>
        <begin position="107"/>
        <end position="314"/>
    </location>
</feature>
<dbReference type="InterPro" id="IPR013815">
    <property type="entry name" value="ATP_grasp_subdomain_1"/>
</dbReference>
<dbReference type="Pfam" id="PF02843">
    <property type="entry name" value="GARS_C"/>
    <property type="match status" value="1"/>
</dbReference>
<dbReference type="EC" id="6.3.4.13" evidence="4 14"/>
<dbReference type="GO" id="GO:0009113">
    <property type="term" value="P:purine nucleobase biosynthetic process"/>
    <property type="evidence" value="ECO:0007669"/>
    <property type="project" value="InterPro"/>
</dbReference>
<dbReference type="Gene3D" id="3.30.470.20">
    <property type="entry name" value="ATP-grasp fold, B domain"/>
    <property type="match status" value="1"/>
</dbReference>
<dbReference type="FunFam" id="3.30.1490.20:FF:000006">
    <property type="entry name" value="phosphoribosylamine--glycine ligase, chloroplastic-like"/>
    <property type="match status" value="1"/>
</dbReference>
<evidence type="ECO:0000256" key="2">
    <source>
        <dbReference type="ARBA" id="ARBA00001946"/>
    </source>
</evidence>
<evidence type="ECO:0000259" key="16">
    <source>
        <dbReference type="PROSITE" id="PS50975"/>
    </source>
</evidence>
<comment type="caution">
    <text evidence="17">The sequence shown here is derived from an EMBL/GenBank/DDBJ whole genome shotgun (WGS) entry which is preliminary data.</text>
</comment>
<dbReference type="Proteomes" id="UP000321083">
    <property type="component" value="Unassembled WGS sequence"/>
</dbReference>
<organism evidence="17 18">
    <name type="scientific">Planctomyces bekefii</name>
    <dbReference type="NCBI Taxonomy" id="1653850"/>
    <lineage>
        <taxon>Bacteria</taxon>
        <taxon>Pseudomonadati</taxon>
        <taxon>Planctomycetota</taxon>
        <taxon>Planctomycetia</taxon>
        <taxon>Planctomycetales</taxon>
        <taxon>Planctomycetaceae</taxon>
        <taxon>Planctomyces</taxon>
    </lineage>
</organism>
<dbReference type="Gene3D" id="3.30.1490.20">
    <property type="entry name" value="ATP-grasp fold, A domain"/>
    <property type="match status" value="1"/>
</dbReference>
<comment type="pathway">
    <text evidence="3 14">Purine metabolism; IMP biosynthesis via de novo pathway; N(1)-(5-phospho-D-ribosyl)glycinamide from 5-phospho-alpha-D-ribose 1-diphosphate: step 2/2.</text>
</comment>
<dbReference type="GO" id="GO:0046872">
    <property type="term" value="F:metal ion binding"/>
    <property type="evidence" value="ECO:0007669"/>
    <property type="project" value="UniProtKB-KW"/>
</dbReference>
<dbReference type="GO" id="GO:0004637">
    <property type="term" value="F:phosphoribosylamine-glycine ligase activity"/>
    <property type="evidence" value="ECO:0007669"/>
    <property type="project" value="UniProtKB-UniRule"/>
</dbReference>
<dbReference type="InterPro" id="IPR037123">
    <property type="entry name" value="PRibGlycinamide_synth_C_sf"/>
</dbReference>
<reference evidence="17 18" key="1">
    <citation type="submission" date="2019-08" db="EMBL/GenBank/DDBJ databases">
        <title>100 year-old enigma solved: identification of Planctomyces bekefii, the type genus and species of the phylum Planctomycetes.</title>
        <authorList>
            <person name="Svetlana D.N."/>
            <person name="Overmann J."/>
        </authorList>
    </citation>
    <scope>NUCLEOTIDE SEQUENCE [LARGE SCALE GENOMIC DNA]</scope>
    <source>
        <strain evidence="17">Phe10_nw2017</strain>
    </source>
</reference>
<evidence type="ECO:0000256" key="9">
    <source>
        <dbReference type="ARBA" id="ARBA00022840"/>
    </source>
</evidence>
<dbReference type="EMBL" id="SRHE01000012">
    <property type="protein sequence ID" value="TWW12449.1"/>
    <property type="molecule type" value="Genomic_DNA"/>
</dbReference>
<keyword evidence="10" id="KW-0464">Manganese</keyword>
<dbReference type="InterPro" id="IPR020562">
    <property type="entry name" value="PRibGlycinamide_synth_N"/>
</dbReference>
<evidence type="ECO:0000256" key="4">
    <source>
        <dbReference type="ARBA" id="ARBA00013255"/>
    </source>
</evidence>
<evidence type="ECO:0000256" key="5">
    <source>
        <dbReference type="ARBA" id="ARBA00022598"/>
    </source>
</evidence>
<evidence type="ECO:0000256" key="13">
    <source>
        <dbReference type="ARBA" id="ARBA00042864"/>
    </source>
</evidence>
<dbReference type="InterPro" id="IPR020559">
    <property type="entry name" value="PRibGlycinamide_synth_CS"/>
</dbReference>
<dbReference type="InterPro" id="IPR011054">
    <property type="entry name" value="Rudment_hybrid_motif"/>
</dbReference>
<comment type="catalytic activity">
    <reaction evidence="14">
        <text>5-phospho-beta-D-ribosylamine + glycine + ATP = N(1)-(5-phospho-beta-D-ribosyl)glycinamide + ADP + phosphate + H(+)</text>
        <dbReference type="Rhea" id="RHEA:17453"/>
        <dbReference type="ChEBI" id="CHEBI:15378"/>
        <dbReference type="ChEBI" id="CHEBI:30616"/>
        <dbReference type="ChEBI" id="CHEBI:43474"/>
        <dbReference type="ChEBI" id="CHEBI:57305"/>
        <dbReference type="ChEBI" id="CHEBI:58681"/>
        <dbReference type="ChEBI" id="CHEBI:143788"/>
        <dbReference type="ChEBI" id="CHEBI:456216"/>
        <dbReference type="EC" id="6.3.4.13"/>
    </reaction>
</comment>
<dbReference type="SUPFAM" id="SSF56059">
    <property type="entry name" value="Glutathione synthetase ATP-binding domain-like"/>
    <property type="match status" value="1"/>
</dbReference>
<dbReference type="InterPro" id="IPR020561">
    <property type="entry name" value="PRibGlycinamid_synth_ATP-grasp"/>
</dbReference>
<dbReference type="GO" id="GO:0006189">
    <property type="term" value="P:'de novo' IMP biosynthetic process"/>
    <property type="evidence" value="ECO:0007669"/>
    <property type="project" value="UniProtKB-UniRule"/>
</dbReference>
<dbReference type="GO" id="GO:0005524">
    <property type="term" value="F:ATP binding"/>
    <property type="evidence" value="ECO:0007669"/>
    <property type="project" value="UniProtKB-UniRule"/>
</dbReference>
<comment type="similarity">
    <text evidence="11 14">Belongs to the GARS family.</text>
</comment>
<dbReference type="PROSITE" id="PS00184">
    <property type="entry name" value="GARS"/>
    <property type="match status" value="1"/>
</dbReference>
<name>A0A5C6MDY7_9PLAN</name>
<keyword evidence="18" id="KW-1185">Reference proteome</keyword>
<dbReference type="Pfam" id="PF02844">
    <property type="entry name" value="GARS_N"/>
    <property type="match status" value="1"/>
</dbReference>
<dbReference type="Pfam" id="PF01071">
    <property type="entry name" value="GARS_A"/>
    <property type="match status" value="1"/>
</dbReference>
<protein>
    <recommendedName>
        <fullName evidence="4 14">Phosphoribosylamine--glycine ligase</fullName>
        <ecNumber evidence="4 14">6.3.4.13</ecNumber>
    </recommendedName>
    <alternativeName>
        <fullName evidence="14">GARS</fullName>
    </alternativeName>
    <alternativeName>
        <fullName evidence="12 14">Glycinamide ribonucleotide synthetase</fullName>
    </alternativeName>
    <alternativeName>
        <fullName evidence="13 14">Phosphoribosylglycinamide synthetase</fullName>
    </alternativeName>
</protein>
<dbReference type="PANTHER" id="PTHR43472">
    <property type="entry name" value="PHOSPHORIBOSYLAMINE--GLYCINE LIGASE"/>
    <property type="match status" value="1"/>
</dbReference>
<dbReference type="PROSITE" id="PS50975">
    <property type="entry name" value="ATP_GRASP"/>
    <property type="match status" value="1"/>
</dbReference>
<evidence type="ECO:0000256" key="12">
    <source>
        <dbReference type="ARBA" id="ARBA00042242"/>
    </source>
</evidence>
<evidence type="ECO:0000256" key="7">
    <source>
        <dbReference type="ARBA" id="ARBA00022741"/>
    </source>
</evidence>
<reference evidence="17 18" key="2">
    <citation type="submission" date="2019-08" db="EMBL/GenBank/DDBJ databases">
        <authorList>
            <person name="Henke P."/>
        </authorList>
    </citation>
    <scope>NUCLEOTIDE SEQUENCE [LARGE SCALE GENOMIC DNA]</scope>
    <source>
        <strain evidence="17">Phe10_nw2017</strain>
    </source>
</reference>
<dbReference type="Gene3D" id="3.90.600.10">
    <property type="entry name" value="Phosphoribosylglycinamide synthetase, C-terminal domain"/>
    <property type="match status" value="1"/>
</dbReference>
<evidence type="ECO:0000256" key="6">
    <source>
        <dbReference type="ARBA" id="ARBA00022723"/>
    </source>
</evidence>
<evidence type="ECO:0000256" key="15">
    <source>
        <dbReference type="PROSITE-ProRule" id="PRU00409"/>
    </source>
</evidence>
<evidence type="ECO:0000256" key="11">
    <source>
        <dbReference type="ARBA" id="ARBA00038345"/>
    </source>
</evidence>
<dbReference type="UniPathway" id="UPA00074">
    <property type="reaction ID" value="UER00125"/>
</dbReference>